<keyword evidence="2" id="KW-1185">Reference proteome</keyword>
<dbReference type="InterPro" id="IPR011333">
    <property type="entry name" value="SKP1/BTB/POZ_sf"/>
</dbReference>
<accession>A0A8R1Y9H0</accession>
<name>A0A2A6BZB6_PRIPA</name>
<dbReference type="Pfam" id="PF20067">
    <property type="entry name" value="SSL_N"/>
    <property type="match status" value="1"/>
</dbReference>
<dbReference type="Pfam" id="PF00651">
    <property type="entry name" value="BTB"/>
    <property type="match status" value="1"/>
</dbReference>
<dbReference type="Gene3D" id="3.30.710.10">
    <property type="entry name" value="Potassium Channel Kv1.1, Chain A"/>
    <property type="match status" value="1"/>
</dbReference>
<sequence>MADFAGPLRPSDSWSTTEVRSLTHNHVWTIRGFSNCDVRYLETSVKIRDNKDGHRDQPVPSASSHEPAPITFRIRLHPQGNKESNKDFSFFQVFCNTNNTKYRAKFSVYNCRNEEIPTTVYTGTQQLHGYFEYIRRDLLLQHLSPQDELQLNLNLTVTFDTISKDLESFLTSGKLTDFTLELNEGREIECHKVILASRSPVFQAMLEPHTEESRTGRVVIPDIDYEVMQEMLYFIYTGKTPNLAMYALDLLAVADRYQLQGLKDMADQHLRTSLVADTASRNLVYADMHNATELRKDAISFIAANMSSVIATEGWNQLVEKQGAPLVNEIINSLVCDKPTASTSYTGTVFPSLSYEFPARIPIDQLITMLTLFNLLKVVVAISFYSIHQSKKIKAGSVVAYTLPSPPSLDGTLSPNRALTEVEYILMDQIKGPESLVVDGDTIYTGTHDGRLLKIVKGKVEKEMRLAKAVKQCGGYEDEPKCGRPLGIRRIEGDEFIVADAYLGVFRLISKDEFLVSDSSTIYGRKDFMREILGSKGTGRVIHHRISTGESNILIKGLHFANGVQILPDRQSFVVSECTRARIMRHYIDGPKKGTTETFIENLPGLPDNIRLSKNGTLWVGLASVRMAGQSNALEAMAGYPKAREFLLAILPDFVLRDVFPHLIPPHAIVVQITVNGEIISSLHDVKGEKMREVSQVSDDGEFLYFGSFKAPYIAKLKKF</sequence>
<dbReference type="PROSITE" id="PS50097">
    <property type="entry name" value="BTB"/>
    <property type="match status" value="1"/>
</dbReference>
<dbReference type="AlphaFoldDB" id="A0A2A6BZB6"/>
<dbReference type="InterPro" id="IPR018119">
    <property type="entry name" value="Strictosidine_synth_cons-reg"/>
</dbReference>
<dbReference type="Gene3D" id="2.120.10.30">
    <property type="entry name" value="TolB, C-terminal domain"/>
    <property type="match status" value="2"/>
</dbReference>
<dbReference type="InterPro" id="IPR000210">
    <property type="entry name" value="BTB/POZ_dom"/>
</dbReference>
<dbReference type="EnsemblMetazoa" id="PPA08154.1">
    <property type="protein sequence ID" value="PPA08154.1"/>
    <property type="gene ID" value="WBGene00097708"/>
</dbReference>
<dbReference type="SMART" id="SM00225">
    <property type="entry name" value="BTB"/>
    <property type="match status" value="1"/>
</dbReference>
<dbReference type="Gene3D" id="1.25.40.420">
    <property type="match status" value="1"/>
</dbReference>
<dbReference type="InterPro" id="IPR008974">
    <property type="entry name" value="TRAF-like"/>
</dbReference>
<dbReference type="Proteomes" id="UP000005239">
    <property type="component" value="Unassembled WGS sequence"/>
</dbReference>
<dbReference type="GO" id="GO:0005634">
    <property type="term" value="C:nucleus"/>
    <property type="evidence" value="ECO:0000318"/>
    <property type="project" value="GO_Central"/>
</dbReference>
<dbReference type="GO" id="GO:0043161">
    <property type="term" value="P:proteasome-mediated ubiquitin-dependent protein catabolic process"/>
    <property type="evidence" value="ECO:0000318"/>
    <property type="project" value="GO_Central"/>
</dbReference>
<dbReference type="SUPFAM" id="SSF63829">
    <property type="entry name" value="Calcium-dependent phosphotriesterase"/>
    <property type="match status" value="1"/>
</dbReference>
<dbReference type="SUPFAM" id="SSF49599">
    <property type="entry name" value="TRAF domain-like"/>
    <property type="match status" value="1"/>
</dbReference>
<reference evidence="1" key="2">
    <citation type="submission" date="2022-06" db="UniProtKB">
        <authorList>
            <consortium name="EnsemblMetazoa"/>
        </authorList>
    </citation>
    <scope>IDENTIFICATION</scope>
    <source>
        <strain evidence="1">PS312</strain>
    </source>
</reference>
<organism evidence="1 2">
    <name type="scientific">Pristionchus pacificus</name>
    <name type="common">Parasitic nematode worm</name>
    <dbReference type="NCBI Taxonomy" id="54126"/>
    <lineage>
        <taxon>Eukaryota</taxon>
        <taxon>Metazoa</taxon>
        <taxon>Ecdysozoa</taxon>
        <taxon>Nematoda</taxon>
        <taxon>Chromadorea</taxon>
        <taxon>Rhabditida</taxon>
        <taxon>Rhabditina</taxon>
        <taxon>Diplogasteromorpha</taxon>
        <taxon>Diplogasteroidea</taxon>
        <taxon>Neodiplogasteridae</taxon>
        <taxon>Pristionchus</taxon>
    </lineage>
</organism>
<dbReference type="GO" id="GO:0030162">
    <property type="term" value="P:regulation of proteolysis"/>
    <property type="evidence" value="ECO:0000318"/>
    <property type="project" value="GO_Central"/>
</dbReference>
<evidence type="ECO:0000313" key="1">
    <source>
        <dbReference type="EnsemblMetazoa" id="PPA08154.1"/>
    </source>
</evidence>
<protein>
    <submittedName>
        <fullName evidence="1">Adipocyte plasma membrane-associated protein</fullName>
    </submittedName>
</protein>
<dbReference type="Pfam" id="PF03088">
    <property type="entry name" value="Str_synth"/>
    <property type="match status" value="1"/>
</dbReference>
<dbReference type="InterPro" id="IPR011042">
    <property type="entry name" value="6-blade_b-propeller_TolB-like"/>
</dbReference>
<dbReference type="FunFam" id="2.60.210.10:FF:000025">
    <property type="entry name" value="BTB and MATH domain containing"/>
    <property type="match status" value="1"/>
</dbReference>
<proteinExistence type="predicted"/>
<accession>A0A2A6BZB6</accession>
<evidence type="ECO:0000313" key="2">
    <source>
        <dbReference type="Proteomes" id="UP000005239"/>
    </source>
</evidence>
<dbReference type="SUPFAM" id="SSF54695">
    <property type="entry name" value="POZ domain"/>
    <property type="match status" value="1"/>
</dbReference>
<dbReference type="GO" id="GO:0005737">
    <property type="term" value="C:cytoplasm"/>
    <property type="evidence" value="ECO:0000318"/>
    <property type="project" value="GO_Central"/>
</dbReference>
<reference evidence="2" key="1">
    <citation type="journal article" date="2008" name="Nat. Genet.">
        <title>The Pristionchus pacificus genome provides a unique perspective on nematode lifestyle and parasitism.</title>
        <authorList>
            <person name="Dieterich C."/>
            <person name="Clifton S.W."/>
            <person name="Schuster L.N."/>
            <person name="Chinwalla A."/>
            <person name="Delehaunty K."/>
            <person name="Dinkelacker I."/>
            <person name="Fulton L."/>
            <person name="Fulton R."/>
            <person name="Godfrey J."/>
            <person name="Minx P."/>
            <person name="Mitreva M."/>
            <person name="Roeseler W."/>
            <person name="Tian H."/>
            <person name="Witte H."/>
            <person name="Yang S.P."/>
            <person name="Wilson R.K."/>
            <person name="Sommer R.J."/>
        </authorList>
    </citation>
    <scope>NUCLEOTIDE SEQUENCE [LARGE SCALE GENOMIC DNA]</scope>
    <source>
        <strain evidence="2">PS312</strain>
    </source>
</reference>
<dbReference type="PANTHER" id="PTHR24413">
    <property type="entry name" value="SPECKLE-TYPE POZ PROTEIN"/>
    <property type="match status" value="1"/>
</dbReference>
<gene>
    <name evidence="1" type="primary">WBGene00097708</name>
</gene>
<dbReference type="Gene3D" id="2.60.210.10">
    <property type="entry name" value="Apoptosis, Tumor Necrosis Factor Receptor Associated Protein 2, Chain A"/>
    <property type="match status" value="1"/>
</dbReference>
<dbReference type="GO" id="GO:0031625">
    <property type="term" value="F:ubiquitin protein ligase binding"/>
    <property type="evidence" value="ECO:0000318"/>
    <property type="project" value="GO_Central"/>
</dbReference>